<dbReference type="eggNOG" id="COG0742">
    <property type="taxonomic scope" value="Bacteria"/>
</dbReference>
<dbReference type="Gene3D" id="3.40.50.150">
    <property type="entry name" value="Vaccinia Virus protein VP39"/>
    <property type="match status" value="1"/>
</dbReference>
<dbReference type="InterPro" id="IPR004398">
    <property type="entry name" value="RNA_MeTrfase_RsmD"/>
</dbReference>
<keyword evidence="2 4" id="KW-0808">Transferase</keyword>
<dbReference type="InterPro" id="IPR029063">
    <property type="entry name" value="SAM-dependent_MTases_sf"/>
</dbReference>
<gene>
    <name evidence="4" type="ORF">HMPREF9709_00889</name>
</gene>
<evidence type="ECO:0000256" key="2">
    <source>
        <dbReference type="ARBA" id="ARBA00022679"/>
    </source>
</evidence>
<dbReference type="GO" id="GO:0003676">
    <property type="term" value="F:nucleic acid binding"/>
    <property type="evidence" value="ECO:0007669"/>
    <property type="project" value="InterPro"/>
</dbReference>
<dbReference type="EMBL" id="AGEI01000021">
    <property type="protein sequence ID" value="EHR33953.1"/>
    <property type="molecule type" value="Genomic_DNA"/>
</dbReference>
<name>H3NNH8_9FIRM</name>
<dbReference type="GO" id="GO:0031167">
    <property type="term" value="P:rRNA methylation"/>
    <property type="evidence" value="ECO:0007669"/>
    <property type="project" value="InterPro"/>
</dbReference>
<organism evidence="4 5">
    <name type="scientific">Helcococcus kunzii ATCC 51366</name>
    <dbReference type="NCBI Taxonomy" id="883114"/>
    <lineage>
        <taxon>Bacteria</taxon>
        <taxon>Bacillati</taxon>
        <taxon>Bacillota</taxon>
        <taxon>Tissierellia</taxon>
        <taxon>Tissierellales</taxon>
        <taxon>Peptoniphilaceae</taxon>
        <taxon>Helcococcus</taxon>
    </lineage>
</organism>
<keyword evidence="1 4" id="KW-0489">Methyltransferase</keyword>
<dbReference type="RefSeq" id="WP_005398309.1">
    <property type="nucleotide sequence ID" value="NZ_JH601088.1"/>
</dbReference>
<proteinExistence type="predicted"/>
<evidence type="ECO:0000313" key="4">
    <source>
        <dbReference type="EMBL" id="EHR33953.1"/>
    </source>
</evidence>
<dbReference type="PIRSF" id="PIRSF004553">
    <property type="entry name" value="CHP00095"/>
    <property type="match status" value="1"/>
</dbReference>
<dbReference type="AlphaFoldDB" id="H3NNH8"/>
<dbReference type="PANTHER" id="PTHR43542:SF1">
    <property type="entry name" value="METHYLTRANSFERASE"/>
    <property type="match status" value="1"/>
</dbReference>
<dbReference type="NCBIfam" id="TIGR00095">
    <property type="entry name" value="16S rRNA (guanine(966)-N(2))-methyltransferase RsmD"/>
    <property type="match status" value="1"/>
</dbReference>
<dbReference type="HOGENOM" id="CLU_075826_0_2_9"/>
<reference evidence="4 5" key="1">
    <citation type="submission" date="2012-01" db="EMBL/GenBank/DDBJ databases">
        <title>The Genome Sequence of Helcococcus kunzii ATCC 51366.</title>
        <authorList>
            <consortium name="The Broad Institute Genome Sequencing Platform"/>
            <person name="Earl A."/>
            <person name="Ward D."/>
            <person name="Feldgarden M."/>
            <person name="Gevers D."/>
            <person name="Huys G."/>
            <person name="Young S.K."/>
            <person name="Zeng Q."/>
            <person name="Gargeya S."/>
            <person name="Fitzgerald M."/>
            <person name="Haas B."/>
            <person name="Abouelleil A."/>
            <person name="Alvarado L."/>
            <person name="Arachchi H.M."/>
            <person name="Berlin A."/>
            <person name="Chapman S.B."/>
            <person name="Gearin G."/>
            <person name="Goldberg J."/>
            <person name="Griggs A."/>
            <person name="Gujja S."/>
            <person name="Hansen M."/>
            <person name="Heiman D."/>
            <person name="Howarth C."/>
            <person name="Larimer J."/>
            <person name="Lui A."/>
            <person name="MacDonald P.J.P."/>
            <person name="McCowen C."/>
            <person name="Montmayeur A."/>
            <person name="Murphy C."/>
            <person name="Neiman D."/>
            <person name="Pearson M."/>
            <person name="Priest M."/>
            <person name="Roberts A."/>
            <person name="Saif S."/>
            <person name="Shea T."/>
            <person name="Sisk P."/>
            <person name="Stolte C."/>
            <person name="Sykes S."/>
            <person name="Wortman J."/>
            <person name="Nusbaum C."/>
            <person name="Birren B."/>
        </authorList>
    </citation>
    <scope>NUCLEOTIDE SEQUENCE [LARGE SCALE GENOMIC DNA]</scope>
    <source>
        <strain evidence="4 5">ATCC 51366</strain>
    </source>
</reference>
<dbReference type="InterPro" id="IPR002052">
    <property type="entry name" value="DNA_methylase_N6_adenine_CS"/>
</dbReference>
<evidence type="ECO:0000256" key="3">
    <source>
        <dbReference type="SAM" id="MobiDB-lite"/>
    </source>
</evidence>
<dbReference type="PANTHER" id="PTHR43542">
    <property type="entry name" value="METHYLTRANSFERASE"/>
    <property type="match status" value="1"/>
</dbReference>
<evidence type="ECO:0000313" key="5">
    <source>
        <dbReference type="Proteomes" id="UP000004191"/>
    </source>
</evidence>
<accession>H3NNH8</accession>
<dbReference type="PROSITE" id="PS00092">
    <property type="entry name" value="N6_MTASE"/>
    <property type="match status" value="1"/>
</dbReference>
<protein>
    <submittedName>
        <fullName evidence="4">RsmD family RNA methyltransferase</fullName>
    </submittedName>
</protein>
<dbReference type="CDD" id="cd02440">
    <property type="entry name" value="AdoMet_MTases"/>
    <property type="match status" value="1"/>
</dbReference>
<dbReference type="GeneID" id="96998884"/>
<sequence length="182" mass="21339">MSLRIITGTRKGHKLKGPNSPDARPTEDRIKEAIFNIINPIEEDAVVLDVFACTGNIGLEFLSRGAKKAYFSELNRDNLKLLDDNIKHTKFENESVVLSGDFRRNIAQIRENVDYVYLDPPYNSEFYQLAFEAMLNNKYFEEALYIVEINIDIDFSEKFNNLDLVYEKKYGKKYIRFYRELK</sequence>
<evidence type="ECO:0000256" key="1">
    <source>
        <dbReference type="ARBA" id="ARBA00022603"/>
    </source>
</evidence>
<dbReference type="Proteomes" id="UP000004191">
    <property type="component" value="Unassembled WGS sequence"/>
</dbReference>
<dbReference type="PATRIC" id="fig|883114.3.peg.879"/>
<dbReference type="GO" id="GO:0008168">
    <property type="term" value="F:methyltransferase activity"/>
    <property type="evidence" value="ECO:0007669"/>
    <property type="project" value="UniProtKB-KW"/>
</dbReference>
<keyword evidence="5" id="KW-1185">Reference proteome</keyword>
<dbReference type="STRING" id="883114.HMPREF9709_00889"/>
<dbReference type="SUPFAM" id="SSF53335">
    <property type="entry name" value="S-adenosyl-L-methionine-dependent methyltransferases"/>
    <property type="match status" value="1"/>
</dbReference>
<comment type="caution">
    <text evidence="4">The sequence shown here is derived from an EMBL/GenBank/DDBJ whole genome shotgun (WGS) entry which is preliminary data.</text>
</comment>
<feature type="region of interest" description="Disordered" evidence="3">
    <location>
        <begin position="1"/>
        <end position="26"/>
    </location>
</feature>
<dbReference type="Pfam" id="PF03602">
    <property type="entry name" value="Cons_hypoth95"/>
    <property type="match status" value="1"/>
</dbReference>
<dbReference type="OrthoDB" id="9803017at2"/>